<sequence>MLPNNLNLRLWNIKGDVPEDLVGVYDVVHAGFFAFVLQLPDLEHVLDNLAKILNMDVSSLRLEKIKPDIQADTQLTLMKLFQGNDDRLCTAWVPELPKLLTKRGFADVERDAKGCPPYLALAFHECGLLATEVLARNKEGAGNNGVNVLKQMLDQAAKETRDGSNLAFTRYTFIGRKQ</sequence>
<gene>
    <name evidence="1" type="ORF">N7493_007360</name>
</gene>
<comment type="caution">
    <text evidence="1">The sequence shown here is derived from an EMBL/GenBank/DDBJ whole genome shotgun (WGS) entry which is preliminary data.</text>
</comment>
<evidence type="ECO:0000313" key="1">
    <source>
        <dbReference type="EMBL" id="KAJ5719782.1"/>
    </source>
</evidence>
<dbReference type="EMBL" id="JAQJAN010000010">
    <property type="protein sequence ID" value="KAJ5719782.1"/>
    <property type="molecule type" value="Genomic_DNA"/>
</dbReference>
<dbReference type="AlphaFoldDB" id="A0AAD6HJ22"/>
<reference evidence="1" key="2">
    <citation type="submission" date="2023-01" db="EMBL/GenBank/DDBJ databases">
        <authorList>
            <person name="Petersen C."/>
        </authorList>
    </citation>
    <scope>NUCLEOTIDE SEQUENCE</scope>
    <source>
        <strain evidence="1">IBT 17514</strain>
    </source>
</reference>
<dbReference type="Proteomes" id="UP001215712">
    <property type="component" value="Unassembled WGS sequence"/>
</dbReference>
<keyword evidence="2" id="KW-1185">Reference proteome</keyword>
<protein>
    <submittedName>
        <fullName evidence="1">Uncharacterized protein</fullName>
    </submittedName>
</protein>
<name>A0AAD6HJ22_9EURO</name>
<accession>A0AAD6HJ22</accession>
<proteinExistence type="predicted"/>
<reference evidence="1" key="1">
    <citation type="journal article" date="2023" name="IMA Fungus">
        <title>Comparative genomic study of the Penicillium genus elucidates a diverse pangenome and 15 lateral gene transfer events.</title>
        <authorList>
            <person name="Petersen C."/>
            <person name="Sorensen T."/>
            <person name="Nielsen M.R."/>
            <person name="Sondergaard T.E."/>
            <person name="Sorensen J.L."/>
            <person name="Fitzpatrick D.A."/>
            <person name="Frisvad J.C."/>
            <person name="Nielsen K.L."/>
        </authorList>
    </citation>
    <scope>NUCLEOTIDE SEQUENCE</scope>
    <source>
        <strain evidence="1">IBT 17514</strain>
    </source>
</reference>
<organism evidence="1 2">
    <name type="scientific">Penicillium malachiteum</name>
    <dbReference type="NCBI Taxonomy" id="1324776"/>
    <lineage>
        <taxon>Eukaryota</taxon>
        <taxon>Fungi</taxon>
        <taxon>Dikarya</taxon>
        <taxon>Ascomycota</taxon>
        <taxon>Pezizomycotina</taxon>
        <taxon>Eurotiomycetes</taxon>
        <taxon>Eurotiomycetidae</taxon>
        <taxon>Eurotiales</taxon>
        <taxon>Aspergillaceae</taxon>
        <taxon>Penicillium</taxon>
    </lineage>
</organism>
<evidence type="ECO:0000313" key="2">
    <source>
        <dbReference type="Proteomes" id="UP001215712"/>
    </source>
</evidence>